<proteinExistence type="predicted"/>
<keyword evidence="3" id="KW-1185">Reference proteome</keyword>
<reference evidence="2 3" key="1">
    <citation type="submission" date="2013-11" db="EMBL/GenBank/DDBJ databases">
        <title>The Genome Sequence of Plasmodium yoelii 17X.</title>
        <authorList>
            <consortium name="The Broad Institute Genomics Platform"/>
            <consortium name="The Broad Institute Genome Sequencing Center for Infectious Disease"/>
            <person name="Neafsey D."/>
            <person name="Adams J."/>
            <person name="Walker B."/>
            <person name="Young S.K."/>
            <person name="Zeng Q."/>
            <person name="Gargeya S."/>
            <person name="Fitzgerald M."/>
            <person name="Haas B."/>
            <person name="Abouelleil A."/>
            <person name="Alvarado L."/>
            <person name="Chapman S.B."/>
            <person name="Gainer-Dewar J."/>
            <person name="Goldberg J."/>
            <person name="Griggs A."/>
            <person name="Gujja S."/>
            <person name="Hansen M."/>
            <person name="Howarth C."/>
            <person name="Imamovic A."/>
            <person name="Ireland A."/>
            <person name="Larimer J."/>
            <person name="McCowan C."/>
            <person name="Murphy C."/>
            <person name="Pearson M."/>
            <person name="Poon T.W."/>
            <person name="Priest M."/>
            <person name="Roberts A."/>
            <person name="Saif S."/>
            <person name="Shea T."/>
            <person name="Sykes S."/>
            <person name="Wortman J."/>
            <person name="Nusbaum C."/>
            <person name="Birren B."/>
        </authorList>
    </citation>
    <scope>NUCLEOTIDE SEQUENCE [LARGE SCALE GENOMIC DNA]</scope>
    <source>
        <strain evidence="2 3">17X</strain>
    </source>
</reference>
<dbReference type="Proteomes" id="UP000018538">
    <property type="component" value="Unassembled WGS sequence"/>
</dbReference>
<protein>
    <recommendedName>
        <fullName evidence="4">Plasmodium falciparum erythrocyte membrane protein 1 acidic terminal segment domain-containing protein</fullName>
    </recommendedName>
</protein>
<dbReference type="AlphaFoldDB" id="V7PH75"/>
<evidence type="ECO:0000313" key="2">
    <source>
        <dbReference type="EMBL" id="ETB58107.1"/>
    </source>
</evidence>
<feature type="chain" id="PRO_5004765230" description="Plasmodium falciparum erythrocyte membrane protein 1 acidic terminal segment domain-containing protein" evidence="1">
    <location>
        <begin position="19"/>
        <end position="587"/>
    </location>
</feature>
<name>V7PH75_PLAYE</name>
<feature type="signal peptide" evidence="1">
    <location>
        <begin position="1"/>
        <end position="18"/>
    </location>
</feature>
<dbReference type="OrthoDB" id="379364at2759"/>
<accession>V7PH75</accession>
<sequence length="587" mass="70019">MKIVCFIFFLITLGNINAVNLRNYRFYSTKETSFFRPQTEIKKNEKKNKSTEIRKLNSVNLKMIEKGHTIKQNKCKKKKKKKKKKKITLFLTQKMFKNNVQKNVQNNVKKSVKKSVKMILAPKGSIHEKKTKYVLEDPIKRYPWEISIPFHETITKEISSDYNFLKGEWAYIDHRKDVRKPCGKIEGGLENYDGKGLKLKKGKDRQRYKKIPYYLDHGVSWRNYNFDDLIQFDFETDGNQDQTFLETEEDLEYRQWGNWNYINAKETTQLNSLWRDPVLSKDLSNLIYPWNHKIIENHIIPHGHIIPTCSIPEYKIEWELAARGFFGGYFEDPNWNRIKLYKIMKKLIIEWHEINKHNNKTKEQIKRIDEIKTELFGISSKKKYTSKQIKLINDHAYLRAKEILLDHIINPNNDSDYISYFLDRHEPIDYIGGGDYNCNQNEIQNKTIVLNMCVYPVKQQHESYSNNMSISEMAEMYHYFMTEIRNEGRSHQLSEDPNDDKYQSYELQNERKKFPALVALYKPLWSNKKYGEEFGDALTPNQKLSSLNFSKFNVKLSLKKKNYNLDNQAQHKLNYVDDYKHIDDTYV</sequence>
<evidence type="ECO:0000313" key="3">
    <source>
        <dbReference type="Proteomes" id="UP000018538"/>
    </source>
</evidence>
<organism evidence="2 3">
    <name type="scientific">Plasmodium yoelii 17X</name>
    <dbReference type="NCBI Taxonomy" id="1323249"/>
    <lineage>
        <taxon>Eukaryota</taxon>
        <taxon>Sar</taxon>
        <taxon>Alveolata</taxon>
        <taxon>Apicomplexa</taxon>
        <taxon>Aconoidasida</taxon>
        <taxon>Haemosporida</taxon>
        <taxon>Plasmodiidae</taxon>
        <taxon>Plasmodium</taxon>
        <taxon>Plasmodium (Vinckeia)</taxon>
    </lineage>
</organism>
<keyword evidence="1" id="KW-0732">Signal</keyword>
<evidence type="ECO:0008006" key="4">
    <source>
        <dbReference type="Google" id="ProtNLM"/>
    </source>
</evidence>
<dbReference type="EMBL" id="KI635790">
    <property type="protein sequence ID" value="ETB58107.1"/>
    <property type="molecule type" value="Genomic_DNA"/>
</dbReference>
<gene>
    <name evidence="2" type="ORF">YYC_04185</name>
</gene>
<evidence type="ECO:0000256" key="1">
    <source>
        <dbReference type="SAM" id="SignalP"/>
    </source>
</evidence>